<evidence type="ECO:0000313" key="8">
    <source>
        <dbReference type="EMBL" id="AGH60422.1"/>
    </source>
</evidence>
<reference evidence="8" key="2">
    <citation type="journal article" date="2014" name="Mol. Biochem. Parasitol.">
        <title>Capturing the variant surface glycoprotein repertoire (the VSGnome) of Trypanosoma brucei Lister 427.</title>
        <authorList>
            <person name="Cross G.A."/>
            <person name="Kim H.S."/>
            <person name="Wickstead B."/>
        </authorList>
    </citation>
    <scope>NUCLEOTIDE SEQUENCE</scope>
    <source>
        <strain evidence="8">Lister 427</strain>
    </source>
</reference>
<dbReference type="VEuPathDB" id="TriTrypDB:Tb427_000641700"/>
<dbReference type="Gene3D" id="3.90.150.10">
    <property type="entry name" value="Variant Surface Glycoprotein, subunit A domain 1"/>
    <property type="match status" value="1"/>
</dbReference>
<dbReference type="AlphaFoldDB" id="M4T0A5"/>
<accession>M4T0A5</accession>
<dbReference type="GO" id="GO:0042783">
    <property type="term" value="P:symbiont-mediated evasion of host immune response"/>
    <property type="evidence" value="ECO:0007669"/>
    <property type="project" value="InterPro"/>
</dbReference>
<sequence>VIAAVTRPVHSVRPALAAKGFIDACTLANKLRAHGYLAATIAMNVYSTLEKAKSVVDDMTECITNEKMPETTENVDLLMLVRERIRVLQVEVKANFKNKIHKGLVAAEAAGAIMETVNIFFSAHNGNDKYCIGTGNTGSSRATLTDMGACVADGKLAVQRPRKDQADEPDHSQELTAATTTAANKGADNGKGCKLTHLDTTDDFIHLSAGNNVGVFLAGGLLKITSTAATHTAWQTTTNIKSNDILAQIQALANSKATSPTVAVTALKELKTLGEDADKVHYENIATTEVEVGRSREPTEITISKDTLLKANKAIVALRQARQATETEDTSILRRNNLKKLVTTTASEQTKCQPEEAQEICNQIKEENECNNKPYCSYDSTETEG</sequence>
<evidence type="ECO:0000256" key="1">
    <source>
        <dbReference type="ARBA" id="ARBA00004609"/>
    </source>
</evidence>
<feature type="domain" description="Trypanosome variant surface glycoprotein A-type N-terminal" evidence="7">
    <location>
        <begin position="24"/>
        <end position="344"/>
    </location>
</feature>
<organism evidence="8">
    <name type="scientific">Trypanosoma brucei</name>
    <dbReference type="NCBI Taxonomy" id="5691"/>
    <lineage>
        <taxon>Eukaryota</taxon>
        <taxon>Discoba</taxon>
        <taxon>Euglenozoa</taxon>
        <taxon>Kinetoplastea</taxon>
        <taxon>Metakinetoplastina</taxon>
        <taxon>Trypanosomatida</taxon>
        <taxon>Trypanosomatidae</taxon>
        <taxon>Trypanosoma</taxon>
    </lineage>
</organism>
<proteinExistence type="predicted"/>
<dbReference type="VEuPathDB" id="TriTrypDB:Tb927.9.17050"/>
<dbReference type="Gene3D" id="3.30.1680.30">
    <property type="match status" value="1"/>
</dbReference>
<evidence type="ECO:0000256" key="4">
    <source>
        <dbReference type="ARBA" id="ARBA00023136"/>
    </source>
</evidence>
<name>M4T0A5_9TRYP</name>
<dbReference type="InterPro" id="IPR001812">
    <property type="entry name" value="Trypano_VSG_A_N_dom"/>
</dbReference>
<keyword evidence="2" id="KW-1003">Cell membrane</keyword>
<dbReference type="GO" id="GO:0005886">
    <property type="term" value="C:plasma membrane"/>
    <property type="evidence" value="ECO:0007669"/>
    <property type="project" value="UniProtKB-SubCell"/>
</dbReference>
<comment type="subcellular location">
    <subcellularLocation>
        <location evidence="1">Cell membrane</location>
        <topology evidence="1">Lipid-anchor</topology>
        <topology evidence="1">GPI-anchor</topology>
    </subcellularLocation>
</comment>
<feature type="non-terminal residue" evidence="8">
    <location>
        <position position="1"/>
    </location>
</feature>
<evidence type="ECO:0000256" key="2">
    <source>
        <dbReference type="ARBA" id="ARBA00022475"/>
    </source>
</evidence>
<dbReference type="EMBL" id="KC612991">
    <property type="protein sequence ID" value="AGH60422.1"/>
    <property type="molecule type" value="Genomic_DNA"/>
</dbReference>
<evidence type="ECO:0000256" key="3">
    <source>
        <dbReference type="ARBA" id="ARBA00022622"/>
    </source>
</evidence>
<dbReference type="SUPFAM" id="SSF58087">
    <property type="entry name" value="Variant surface glycoprotein (N-terminal domain)"/>
    <property type="match status" value="1"/>
</dbReference>
<evidence type="ECO:0000259" key="7">
    <source>
        <dbReference type="Pfam" id="PF00913"/>
    </source>
</evidence>
<keyword evidence="5" id="KW-0325">Glycoprotein</keyword>
<evidence type="ECO:0000256" key="6">
    <source>
        <dbReference type="ARBA" id="ARBA00023288"/>
    </source>
</evidence>
<dbReference type="GO" id="GO:0098552">
    <property type="term" value="C:side of membrane"/>
    <property type="evidence" value="ECO:0007669"/>
    <property type="project" value="UniProtKB-KW"/>
</dbReference>
<keyword evidence="6" id="KW-0449">Lipoprotein</keyword>
<evidence type="ECO:0000256" key="5">
    <source>
        <dbReference type="ARBA" id="ARBA00023180"/>
    </source>
</evidence>
<keyword evidence="4" id="KW-0472">Membrane</keyword>
<dbReference type="Pfam" id="PF00913">
    <property type="entry name" value="Trypan_glycop"/>
    <property type="match status" value="1"/>
</dbReference>
<keyword evidence="3" id="KW-0336">GPI-anchor</keyword>
<reference evidence="8" key="1">
    <citation type="submission" date="2013-02" db="EMBL/GenBank/DDBJ databases">
        <authorList>
            <person name="Cross G.A.M."/>
            <person name="Kim H.-S."/>
            <person name="Wickstead B."/>
        </authorList>
    </citation>
    <scope>NUCLEOTIDE SEQUENCE</scope>
    <source>
        <strain evidence="8">Lister 427</strain>
    </source>
</reference>
<protein>
    <submittedName>
        <fullName evidence="8">Variant surface glycoprotein 1494</fullName>
    </submittedName>
</protein>